<name>A0A9P1E614_CUSEU</name>
<proteinExistence type="predicted"/>
<organism evidence="1 2">
    <name type="scientific">Cuscuta europaea</name>
    <name type="common">European dodder</name>
    <dbReference type="NCBI Taxonomy" id="41803"/>
    <lineage>
        <taxon>Eukaryota</taxon>
        <taxon>Viridiplantae</taxon>
        <taxon>Streptophyta</taxon>
        <taxon>Embryophyta</taxon>
        <taxon>Tracheophyta</taxon>
        <taxon>Spermatophyta</taxon>
        <taxon>Magnoliopsida</taxon>
        <taxon>eudicotyledons</taxon>
        <taxon>Gunneridae</taxon>
        <taxon>Pentapetalae</taxon>
        <taxon>asterids</taxon>
        <taxon>lamiids</taxon>
        <taxon>Solanales</taxon>
        <taxon>Convolvulaceae</taxon>
        <taxon>Cuscuteae</taxon>
        <taxon>Cuscuta</taxon>
        <taxon>Cuscuta subgen. Cuscuta</taxon>
    </lineage>
</organism>
<protein>
    <submittedName>
        <fullName evidence="1">Uncharacterized protein</fullName>
    </submittedName>
</protein>
<comment type="caution">
    <text evidence="1">The sequence shown here is derived from an EMBL/GenBank/DDBJ whole genome shotgun (WGS) entry which is preliminary data.</text>
</comment>
<feature type="non-terminal residue" evidence="1">
    <location>
        <position position="101"/>
    </location>
</feature>
<gene>
    <name evidence="1" type="ORF">CEURO_LOCUS7696</name>
</gene>
<dbReference type="EMBL" id="CAMAPE010000014">
    <property type="protein sequence ID" value="CAH9081037.1"/>
    <property type="molecule type" value="Genomic_DNA"/>
</dbReference>
<dbReference type="Proteomes" id="UP001152484">
    <property type="component" value="Unassembled WGS sequence"/>
</dbReference>
<sequence length="101" mass="10973">MLHVAAQTVPGIPGGSSSFTLDVGTPRSHLSQILPTLCLAPKPRSSRIHFFVVFTENQSILYEFFVEHQEHMNLFELIPTDGASVEFNLPQPGSSTPLPGG</sequence>
<dbReference type="AlphaFoldDB" id="A0A9P1E614"/>
<reference evidence="1" key="1">
    <citation type="submission" date="2022-07" db="EMBL/GenBank/DDBJ databases">
        <authorList>
            <person name="Macas J."/>
            <person name="Novak P."/>
            <person name="Neumann P."/>
        </authorList>
    </citation>
    <scope>NUCLEOTIDE SEQUENCE</scope>
</reference>
<accession>A0A9P1E614</accession>
<keyword evidence="2" id="KW-1185">Reference proteome</keyword>
<evidence type="ECO:0000313" key="2">
    <source>
        <dbReference type="Proteomes" id="UP001152484"/>
    </source>
</evidence>
<evidence type="ECO:0000313" key="1">
    <source>
        <dbReference type="EMBL" id="CAH9081037.1"/>
    </source>
</evidence>